<accession>A0A5B6YJQ4</accession>
<gene>
    <name evidence="1" type="ORF">Din_001290</name>
</gene>
<dbReference type="PANTHER" id="PTHR48237">
    <property type="entry name" value="GAMMA-TUBULIN COMPLEX COMPONENT"/>
    <property type="match status" value="1"/>
</dbReference>
<sequence>MAKEDILGDNQIEDVRWLCSLSESELDVLISLKKMVIRRTNIIGHDSLAKKFDLKMLRALGFILMEYLKGQVKDLADIPGLAEYSALLDGCNLLKRNFNNSFDTMNIEELRAYVGADKRKRIAELFCEDTTPSQKKKTDSGRSLS</sequence>
<name>A0A5B6YJQ4_DAVIN</name>
<organism evidence="1">
    <name type="scientific">Davidia involucrata</name>
    <name type="common">Dove tree</name>
    <dbReference type="NCBI Taxonomy" id="16924"/>
    <lineage>
        <taxon>Eukaryota</taxon>
        <taxon>Viridiplantae</taxon>
        <taxon>Streptophyta</taxon>
        <taxon>Embryophyta</taxon>
        <taxon>Tracheophyta</taxon>
        <taxon>Spermatophyta</taxon>
        <taxon>Magnoliopsida</taxon>
        <taxon>eudicotyledons</taxon>
        <taxon>Gunneridae</taxon>
        <taxon>Pentapetalae</taxon>
        <taxon>asterids</taxon>
        <taxon>Cornales</taxon>
        <taxon>Nyssaceae</taxon>
        <taxon>Davidia</taxon>
    </lineage>
</organism>
<proteinExistence type="predicted"/>
<protein>
    <submittedName>
        <fullName evidence="1">Uncharacterized protein</fullName>
    </submittedName>
</protein>
<dbReference type="PANTHER" id="PTHR48237:SF1">
    <property type="entry name" value="SPC97_SPC98 FAMILY OF SPINDLE POLE BODY (SBP) COMPONENT"/>
    <property type="match status" value="1"/>
</dbReference>
<reference evidence="1" key="1">
    <citation type="submission" date="2019-08" db="EMBL/GenBank/DDBJ databases">
        <title>Reference gene set and small RNA set construction with multiple tissues from Davidia involucrata Baill.</title>
        <authorList>
            <person name="Yang H."/>
            <person name="Zhou C."/>
            <person name="Li G."/>
            <person name="Wang J."/>
            <person name="Gao P."/>
            <person name="Wang M."/>
            <person name="Wang R."/>
            <person name="Zhao Y."/>
        </authorList>
    </citation>
    <scope>NUCLEOTIDE SEQUENCE</scope>
    <source>
        <tissue evidence="1">Mixed with DoveR01_LX</tissue>
    </source>
</reference>
<dbReference type="EMBL" id="GHES01001290">
    <property type="protein sequence ID" value="MPA31849.1"/>
    <property type="molecule type" value="Transcribed_RNA"/>
</dbReference>
<evidence type="ECO:0000313" key="1">
    <source>
        <dbReference type="EMBL" id="MPA31849.1"/>
    </source>
</evidence>
<dbReference type="AlphaFoldDB" id="A0A5B6YJQ4"/>